<dbReference type="RefSeq" id="WP_070372428.1">
    <property type="nucleotide sequence ID" value="NZ_LKEU01000042.1"/>
</dbReference>
<comment type="caution">
    <text evidence="5">The sequence shown here is derived from an EMBL/GenBank/DDBJ whole genome shotgun (WGS) entry which is preliminary data.</text>
</comment>
<keyword evidence="1" id="KW-0813">Transport</keyword>
<dbReference type="InterPro" id="IPR027417">
    <property type="entry name" value="P-loop_NTPase"/>
</dbReference>
<dbReference type="GO" id="GO:0005524">
    <property type="term" value="F:ATP binding"/>
    <property type="evidence" value="ECO:0007669"/>
    <property type="project" value="UniProtKB-KW"/>
</dbReference>
<dbReference type="Pfam" id="PF00005">
    <property type="entry name" value="ABC_tran"/>
    <property type="match status" value="1"/>
</dbReference>
<dbReference type="InterPro" id="IPR050093">
    <property type="entry name" value="ABC_SmlMolc_Importer"/>
</dbReference>
<evidence type="ECO:0000259" key="4">
    <source>
        <dbReference type="PROSITE" id="PS50893"/>
    </source>
</evidence>
<dbReference type="PROSITE" id="PS50893">
    <property type="entry name" value="ABC_TRANSPORTER_2"/>
    <property type="match status" value="1"/>
</dbReference>
<keyword evidence="5" id="KW-0378">Hydrolase</keyword>
<feature type="domain" description="ABC transporter" evidence="4">
    <location>
        <begin position="5"/>
        <end position="235"/>
    </location>
</feature>
<dbReference type="Gene3D" id="3.40.50.300">
    <property type="entry name" value="P-loop containing nucleotide triphosphate hydrolases"/>
    <property type="match status" value="1"/>
</dbReference>
<name>A0A1F2PE86_9FIRM</name>
<dbReference type="AlphaFoldDB" id="A0A1F2PE86"/>
<dbReference type="SMART" id="SM00382">
    <property type="entry name" value="AAA"/>
    <property type="match status" value="1"/>
</dbReference>
<accession>A0A1F2PE86</accession>
<dbReference type="GO" id="GO:0016887">
    <property type="term" value="F:ATP hydrolysis activity"/>
    <property type="evidence" value="ECO:0007669"/>
    <property type="project" value="InterPro"/>
</dbReference>
<organism evidence="5 6">
    <name type="scientific">Acetobacterium wieringae</name>
    <dbReference type="NCBI Taxonomy" id="52694"/>
    <lineage>
        <taxon>Bacteria</taxon>
        <taxon>Bacillati</taxon>
        <taxon>Bacillota</taxon>
        <taxon>Clostridia</taxon>
        <taxon>Eubacteriales</taxon>
        <taxon>Eubacteriaceae</taxon>
        <taxon>Acetobacterium</taxon>
    </lineage>
</organism>
<proteinExistence type="predicted"/>
<dbReference type="InterPro" id="IPR003439">
    <property type="entry name" value="ABC_transporter-like_ATP-bd"/>
</dbReference>
<protein>
    <submittedName>
        <fullName evidence="5">Sulfate/thiosulfate import ATP-binding protein CysA</fullName>
        <ecNumber evidence="5">3.6.3.25</ecNumber>
    </submittedName>
</protein>
<evidence type="ECO:0000256" key="3">
    <source>
        <dbReference type="ARBA" id="ARBA00022840"/>
    </source>
</evidence>
<sequence>MVNAMVEINNYSVQLGKFKLNQINLNIGEKEIFAVLGRTGSGKTVLLESVAGFYRKFSGKVMIQGIPVIDVPLEKRNIGFVYQDFGLFPHMTVFDNITYGLKIRKMDKGVQKERVDKMAEILSIGHILKQYPGTLSGGERQRTALARALILNPQLLLMDEPFSSLDPATKENMYEQINKIHDIFGCTILFVTHDFNEAQRMADRIGIMVNGELKAVRKSTDLFEWCQDEEINQFLGRNYEGSVHE</sequence>
<evidence type="ECO:0000313" key="5">
    <source>
        <dbReference type="EMBL" id="OFV69314.1"/>
    </source>
</evidence>
<gene>
    <name evidence="5" type="primary">cysA_2</name>
    <name evidence="5" type="ORF">ACWI_31710</name>
</gene>
<dbReference type="OrthoDB" id="9802264at2"/>
<evidence type="ECO:0000256" key="2">
    <source>
        <dbReference type="ARBA" id="ARBA00022741"/>
    </source>
</evidence>
<keyword evidence="3 5" id="KW-0067">ATP-binding</keyword>
<dbReference type="PANTHER" id="PTHR42781:SF4">
    <property type="entry name" value="SPERMIDINE_PUTRESCINE IMPORT ATP-BINDING PROTEIN POTA"/>
    <property type="match status" value="1"/>
</dbReference>
<dbReference type="SUPFAM" id="SSF52540">
    <property type="entry name" value="P-loop containing nucleoside triphosphate hydrolases"/>
    <property type="match status" value="1"/>
</dbReference>
<evidence type="ECO:0000256" key="1">
    <source>
        <dbReference type="ARBA" id="ARBA00022448"/>
    </source>
</evidence>
<dbReference type="EMBL" id="LKEU01000042">
    <property type="protein sequence ID" value="OFV69314.1"/>
    <property type="molecule type" value="Genomic_DNA"/>
</dbReference>
<dbReference type="STRING" id="52694.ACWI_31710"/>
<keyword evidence="2" id="KW-0547">Nucleotide-binding</keyword>
<dbReference type="EC" id="3.6.3.25" evidence="5"/>
<dbReference type="Proteomes" id="UP000176244">
    <property type="component" value="Unassembled WGS sequence"/>
</dbReference>
<evidence type="ECO:0000313" key="6">
    <source>
        <dbReference type="Proteomes" id="UP000176244"/>
    </source>
</evidence>
<reference evidence="5 6" key="1">
    <citation type="submission" date="2015-09" db="EMBL/GenBank/DDBJ databases">
        <title>Genome sequence of Acetobacterium wieringae DSM 1911.</title>
        <authorList>
            <person name="Poehlein A."/>
            <person name="Bengelsdorf F.R."/>
            <person name="Schiel-Bengelsdorf B."/>
            <person name="Duerre P."/>
            <person name="Daniel R."/>
        </authorList>
    </citation>
    <scope>NUCLEOTIDE SEQUENCE [LARGE SCALE GENOMIC DNA]</scope>
    <source>
        <strain evidence="5 6">DSM 1911</strain>
    </source>
</reference>
<dbReference type="PANTHER" id="PTHR42781">
    <property type="entry name" value="SPERMIDINE/PUTRESCINE IMPORT ATP-BINDING PROTEIN POTA"/>
    <property type="match status" value="1"/>
</dbReference>
<dbReference type="InterPro" id="IPR003593">
    <property type="entry name" value="AAA+_ATPase"/>
</dbReference>